<name>A0ABT8G6T4_9MICO</name>
<dbReference type="Proteomes" id="UP001172728">
    <property type="component" value="Unassembled WGS sequence"/>
</dbReference>
<accession>A0ABT8G6T4</accession>
<dbReference type="CDD" id="cd06261">
    <property type="entry name" value="TM_PBP2"/>
    <property type="match status" value="1"/>
</dbReference>
<dbReference type="InterPro" id="IPR035906">
    <property type="entry name" value="MetI-like_sf"/>
</dbReference>
<comment type="similarity">
    <text evidence="7">Belongs to the binding-protein-dependent transport system permease family.</text>
</comment>
<dbReference type="SUPFAM" id="SSF161098">
    <property type="entry name" value="MetI-like"/>
    <property type="match status" value="1"/>
</dbReference>
<evidence type="ECO:0000256" key="7">
    <source>
        <dbReference type="RuleBase" id="RU363032"/>
    </source>
</evidence>
<dbReference type="InterPro" id="IPR000515">
    <property type="entry name" value="MetI-like"/>
</dbReference>
<keyword evidence="2 7" id="KW-0813">Transport</keyword>
<dbReference type="EMBL" id="JAUHPW010000002">
    <property type="protein sequence ID" value="MDN4474777.1"/>
    <property type="molecule type" value="Genomic_DNA"/>
</dbReference>
<gene>
    <name evidence="9" type="ORF">QQX09_02785</name>
</gene>
<reference evidence="9" key="1">
    <citation type="submission" date="2023-06" db="EMBL/GenBank/DDBJ databases">
        <title>Sysu t00192.</title>
        <authorList>
            <person name="Gao L."/>
            <person name="Fang B.-Z."/>
            <person name="Li W.-J."/>
        </authorList>
    </citation>
    <scope>NUCLEOTIDE SEQUENCE</scope>
    <source>
        <strain evidence="9">SYSU T00192</strain>
    </source>
</reference>
<dbReference type="Pfam" id="PF00528">
    <property type="entry name" value="BPD_transp_1"/>
    <property type="match status" value="1"/>
</dbReference>
<evidence type="ECO:0000259" key="8">
    <source>
        <dbReference type="PROSITE" id="PS50928"/>
    </source>
</evidence>
<feature type="domain" description="ABC transmembrane type-1" evidence="8">
    <location>
        <begin position="78"/>
        <end position="269"/>
    </location>
</feature>
<evidence type="ECO:0000313" key="10">
    <source>
        <dbReference type="Proteomes" id="UP001172728"/>
    </source>
</evidence>
<evidence type="ECO:0000256" key="6">
    <source>
        <dbReference type="ARBA" id="ARBA00023136"/>
    </source>
</evidence>
<comment type="caution">
    <text evidence="9">The sequence shown here is derived from an EMBL/GenBank/DDBJ whole genome shotgun (WGS) entry which is preliminary data.</text>
</comment>
<evidence type="ECO:0000313" key="9">
    <source>
        <dbReference type="EMBL" id="MDN4474777.1"/>
    </source>
</evidence>
<feature type="transmembrane region" description="Helical" evidence="7">
    <location>
        <begin position="248"/>
        <end position="269"/>
    </location>
</feature>
<protein>
    <submittedName>
        <fullName evidence="9">Carbohydrate ABC transporter permease</fullName>
    </submittedName>
</protein>
<dbReference type="PROSITE" id="PS50928">
    <property type="entry name" value="ABC_TM1"/>
    <property type="match status" value="1"/>
</dbReference>
<feature type="transmembrane region" description="Helical" evidence="7">
    <location>
        <begin position="113"/>
        <end position="134"/>
    </location>
</feature>
<dbReference type="PANTHER" id="PTHR32243">
    <property type="entry name" value="MALTOSE TRANSPORT SYSTEM PERMEASE-RELATED"/>
    <property type="match status" value="1"/>
</dbReference>
<keyword evidence="3" id="KW-1003">Cell membrane</keyword>
<keyword evidence="10" id="KW-1185">Reference proteome</keyword>
<comment type="subcellular location">
    <subcellularLocation>
        <location evidence="1 7">Cell membrane</location>
        <topology evidence="1 7">Multi-pass membrane protein</topology>
    </subcellularLocation>
</comment>
<evidence type="ECO:0000256" key="1">
    <source>
        <dbReference type="ARBA" id="ARBA00004651"/>
    </source>
</evidence>
<feature type="transmembrane region" description="Helical" evidence="7">
    <location>
        <begin position="202"/>
        <end position="224"/>
    </location>
</feature>
<organism evidence="9 10">
    <name type="scientific">Demequina litoralis</name>
    <dbReference type="NCBI Taxonomy" id="3051660"/>
    <lineage>
        <taxon>Bacteria</taxon>
        <taxon>Bacillati</taxon>
        <taxon>Actinomycetota</taxon>
        <taxon>Actinomycetes</taxon>
        <taxon>Micrococcales</taxon>
        <taxon>Demequinaceae</taxon>
        <taxon>Demequina</taxon>
    </lineage>
</organism>
<keyword evidence="4 7" id="KW-0812">Transmembrane</keyword>
<dbReference type="RefSeq" id="WP_301131187.1">
    <property type="nucleotide sequence ID" value="NZ_JAUHPW010000002.1"/>
</dbReference>
<feature type="transmembrane region" description="Helical" evidence="7">
    <location>
        <begin position="21"/>
        <end position="40"/>
    </location>
</feature>
<sequence length="284" mass="29984">MTEPRPAAATRARRVPRRLGSTLIALVILAVLLFPVYWMVNASFFTSAQVLSVDPPLMPWSGTLDGYRQALESQGPNLLTSIAVATGTVVLTLAIAIPAGYALARFRVPGAGIVLFAIMVVQMVPNIVLANSLFDILSSIGLFDTYVALVLADSTLAIPFAIIVLRAFMLGIPGEVIESAQLDGAGYLRTLTRVVAPMSRNAIITAGLFTFLFAWGDFLFGVTLTSGQGLVPVTVGIYQFIGTQVSEWNAILATAVLASIPAAILLVVAQRYIAAGVTGGAMKE</sequence>
<keyword evidence="5 7" id="KW-1133">Transmembrane helix</keyword>
<feature type="transmembrane region" description="Helical" evidence="7">
    <location>
        <begin position="78"/>
        <end position="101"/>
    </location>
</feature>
<keyword evidence="6 7" id="KW-0472">Membrane</keyword>
<proteinExistence type="inferred from homology"/>
<feature type="transmembrane region" description="Helical" evidence="7">
    <location>
        <begin position="146"/>
        <end position="165"/>
    </location>
</feature>
<evidence type="ECO:0000256" key="3">
    <source>
        <dbReference type="ARBA" id="ARBA00022475"/>
    </source>
</evidence>
<evidence type="ECO:0000256" key="4">
    <source>
        <dbReference type="ARBA" id="ARBA00022692"/>
    </source>
</evidence>
<dbReference type="InterPro" id="IPR050901">
    <property type="entry name" value="BP-dep_ABC_trans_perm"/>
</dbReference>
<evidence type="ECO:0000256" key="5">
    <source>
        <dbReference type="ARBA" id="ARBA00022989"/>
    </source>
</evidence>
<evidence type="ECO:0000256" key="2">
    <source>
        <dbReference type="ARBA" id="ARBA00022448"/>
    </source>
</evidence>
<dbReference type="PANTHER" id="PTHR32243:SF18">
    <property type="entry name" value="INNER MEMBRANE ABC TRANSPORTER PERMEASE PROTEIN YCJP"/>
    <property type="match status" value="1"/>
</dbReference>
<dbReference type="Gene3D" id="1.10.3720.10">
    <property type="entry name" value="MetI-like"/>
    <property type="match status" value="1"/>
</dbReference>